<protein>
    <recommendedName>
        <fullName evidence="8">Inositol-1-monophosphatase</fullName>
        <ecNumber evidence="8">3.1.3.25</ecNumber>
    </recommendedName>
</protein>
<evidence type="ECO:0000256" key="3">
    <source>
        <dbReference type="ARBA" id="ARBA00009759"/>
    </source>
</evidence>
<dbReference type="RefSeq" id="WP_126144300.1">
    <property type="nucleotide sequence ID" value="NZ_RXHU01000094.1"/>
</dbReference>
<dbReference type="CDD" id="cd01639">
    <property type="entry name" value="IMPase"/>
    <property type="match status" value="1"/>
</dbReference>
<dbReference type="GO" id="GO:0006020">
    <property type="term" value="P:inositol metabolic process"/>
    <property type="evidence" value="ECO:0007669"/>
    <property type="project" value="TreeGrafter"/>
</dbReference>
<dbReference type="FunFam" id="3.30.540.10:FF:000003">
    <property type="entry name" value="Inositol-1-monophosphatase"/>
    <property type="match status" value="1"/>
</dbReference>
<dbReference type="OrthoDB" id="9772456at2"/>
<dbReference type="EC" id="3.1.3.25" evidence="8"/>
<dbReference type="EMBL" id="RXHU01000094">
    <property type="protein sequence ID" value="RTE04238.1"/>
    <property type="molecule type" value="Genomic_DNA"/>
</dbReference>
<evidence type="ECO:0000256" key="7">
    <source>
        <dbReference type="PIRSR" id="PIRSR600760-2"/>
    </source>
</evidence>
<dbReference type="PROSITE" id="PS00629">
    <property type="entry name" value="IMP_1"/>
    <property type="match status" value="1"/>
</dbReference>
<feature type="binding site" evidence="7">
    <location>
        <position position="218"/>
    </location>
    <ligand>
        <name>Mg(2+)</name>
        <dbReference type="ChEBI" id="CHEBI:18420"/>
        <label>1</label>
        <note>catalytic</note>
    </ligand>
</feature>
<dbReference type="Gene3D" id="3.40.190.80">
    <property type="match status" value="1"/>
</dbReference>
<feature type="binding site" evidence="7">
    <location>
        <position position="64"/>
    </location>
    <ligand>
        <name>Mg(2+)</name>
        <dbReference type="ChEBI" id="CHEBI:18420"/>
        <label>1</label>
        <note>catalytic</note>
    </ligand>
</feature>
<dbReference type="AlphaFoldDB" id="A0A430J689"/>
<comment type="caution">
    <text evidence="9">The sequence shown here is derived from an EMBL/GenBank/DDBJ whole genome shotgun (WGS) entry which is preliminary data.</text>
</comment>
<evidence type="ECO:0000256" key="8">
    <source>
        <dbReference type="RuleBase" id="RU364068"/>
    </source>
</evidence>
<dbReference type="SUPFAM" id="SSF56655">
    <property type="entry name" value="Carbohydrate phosphatase"/>
    <property type="match status" value="1"/>
</dbReference>
<organism evidence="9 10">
    <name type="scientific">Paenibacillus whitsoniae</name>
    <dbReference type="NCBI Taxonomy" id="2496558"/>
    <lineage>
        <taxon>Bacteria</taxon>
        <taxon>Bacillati</taxon>
        <taxon>Bacillota</taxon>
        <taxon>Bacilli</taxon>
        <taxon>Bacillales</taxon>
        <taxon>Paenibacillaceae</taxon>
        <taxon>Paenibacillus</taxon>
    </lineage>
</organism>
<gene>
    <name evidence="9" type="ORF">EJQ19_26820</name>
</gene>
<evidence type="ECO:0000256" key="2">
    <source>
        <dbReference type="ARBA" id="ARBA00001946"/>
    </source>
</evidence>
<accession>A0A430J689</accession>
<dbReference type="Pfam" id="PF00459">
    <property type="entry name" value="Inositol_P"/>
    <property type="match status" value="1"/>
</dbReference>
<dbReference type="InterPro" id="IPR020550">
    <property type="entry name" value="Inositol_monophosphatase_CS"/>
</dbReference>
<keyword evidence="4 7" id="KW-0479">Metal-binding</keyword>
<evidence type="ECO:0000256" key="6">
    <source>
        <dbReference type="ARBA" id="ARBA00022842"/>
    </source>
</evidence>
<sequence>MFLETAKHAAREAGKLIRSRFEADITTEEKSSSFDIVTDVDRASEKLIKDYIMASYPDHSFLGEEESYGDESALHSTLESASKQPYLWIVDPIDGTSNFVHGLPGFCVSIALACYGVLTVGVIYDPLRDILYWAEDGKGAWCGEKPISVSSNANIAECILSTGFSSDLRARRAVLASIQVLGEQCRTIRSFGSAALHLAYVASGKIAAHWQYGLSVWDIAAGVLLVQEAGGKVSNMSGKAYCLTDKDVLASNTEQHSALLAHLQPLAPQPSKVNPF</sequence>
<keyword evidence="5 8" id="KW-0378">Hydrolase</keyword>
<dbReference type="Gene3D" id="3.30.540.10">
    <property type="entry name" value="Fructose-1,6-Bisphosphatase, subunit A, domain 1"/>
    <property type="match status" value="1"/>
</dbReference>
<feature type="binding site" evidence="7">
    <location>
        <position position="91"/>
    </location>
    <ligand>
        <name>Mg(2+)</name>
        <dbReference type="ChEBI" id="CHEBI:18420"/>
        <label>1</label>
        <note>catalytic</note>
    </ligand>
</feature>
<comment type="catalytic activity">
    <reaction evidence="1 8">
        <text>a myo-inositol phosphate + H2O = myo-inositol + phosphate</text>
        <dbReference type="Rhea" id="RHEA:24056"/>
        <dbReference type="ChEBI" id="CHEBI:15377"/>
        <dbReference type="ChEBI" id="CHEBI:17268"/>
        <dbReference type="ChEBI" id="CHEBI:43474"/>
        <dbReference type="ChEBI" id="CHEBI:84139"/>
        <dbReference type="EC" id="3.1.3.25"/>
    </reaction>
</comment>
<comment type="similarity">
    <text evidence="3 8">Belongs to the inositol monophosphatase superfamily.</text>
</comment>
<evidence type="ECO:0000313" key="10">
    <source>
        <dbReference type="Proteomes" id="UP000276128"/>
    </source>
</evidence>
<keyword evidence="6 7" id="KW-0460">Magnesium</keyword>
<dbReference type="PANTHER" id="PTHR20854:SF4">
    <property type="entry name" value="INOSITOL-1-MONOPHOSPHATASE-RELATED"/>
    <property type="match status" value="1"/>
</dbReference>
<feature type="binding site" evidence="7">
    <location>
        <position position="94"/>
    </location>
    <ligand>
        <name>Mg(2+)</name>
        <dbReference type="ChEBI" id="CHEBI:18420"/>
        <label>1</label>
        <note>catalytic</note>
    </ligand>
</feature>
<name>A0A430J689_9BACL</name>
<evidence type="ECO:0000256" key="1">
    <source>
        <dbReference type="ARBA" id="ARBA00001033"/>
    </source>
</evidence>
<dbReference type="GO" id="GO:0008934">
    <property type="term" value="F:inositol monophosphate 1-phosphatase activity"/>
    <property type="evidence" value="ECO:0007669"/>
    <property type="project" value="InterPro"/>
</dbReference>
<keyword evidence="10" id="KW-1185">Reference proteome</keyword>
<dbReference type="GO" id="GO:0007165">
    <property type="term" value="P:signal transduction"/>
    <property type="evidence" value="ECO:0007669"/>
    <property type="project" value="TreeGrafter"/>
</dbReference>
<dbReference type="Proteomes" id="UP000276128">
    <property type="component" value="Unassembled WGS sequence"/>
</dbReference>
<dbReference type="PANTHER" id="PTHR20854">
    <property type="entry name" value="INOSITOL MONOPHOSPHATASE"/>
    <property type="match status" value="1"/>
</dbReference>
<dbReference type="InterPro" id="IPR000760">
    <property type="entry name" value="Inositol_monophosphatase-like"/>
</dbReference>
<dbReference type="InterPro" id="IPR020583">
    <property type="entry name" value="Inositol_monoP_metal-BS"/>
</dbReference>
<reference evidence="9 10" key="1">
    <citation type="submission" date="2018-12" db="EMBL/GenBank/DDBJ databases">
        <title>Bacillus ochoae sp. nov., Paenibacillus whitsoniae sp. nov., Paenibacillus spiritus sp. nov. Isolated from the Mars Exploration Rover during spacecraft assembly.</title>
        <authorList>
            <person name="Seuylemezian A."/>
            <person name="Vaishampayan P."/>
        </authorList>
    </citation>
    <scope>NUCLEOTIDE SEQUENCE [LARGE SCALE GENOMIC DNA]</scope>
    <source>
        <strain evidence="9 10">MER 54</strain>
    </source>
</reference>
<dbReference type="PRINTS" id="PR00377">
    <property type="entry name" value="IMPHPHTASES"/>
</dbReference>
<evidence type="ECO:0000256" key="4">
    <source>
        <dbReference type="ARBA" id="ARBA00022723"/>
    </source>
</evidence>
<proteinExistence type="inferred from homology"/>
<dbReference type="GO" id="GO:0046854">
    <property type="term" value="P:phosphatidylinositol phosphate biosynthetic process"/>
    <property type="evidence" value="ECO:0007669"/>
    <property type="project" value="InterPro"/>
</dbReference>
<feature type="binding site" evidence="7">
    <location>
        <position position="93"/>
    </location>
    <ligand>
        <name>Mg(2+)</name>
        <dbReference type="ChEBI" id="CHEBI:18420"/>
        <label>2</label>
    </ligand>
</feature>
<dbReference type="InterPro" id="IPR033942">
    <property type="entry name" value="IMPase"/>
</dbReference>
<evidence type="ECO:0000256" key="5">
    <source>
        <dbReference type="ARBA" id="ARBA00022801"/>
    </source>
</evidence>
<comment type="cofactor">
    <cofactor evidence="2 7 8">
        <name>Mg(2+)</name>
        <dbReference type="ChEBI" id="CHEBI:18420"/>
    </cofactor>
</comment>
<dbReference type="GO" id="GO:0046872">
    <property type="term" value="F:metal ion binding"/>
    <property type="evidence" value="ECO:0007669"/>
    <property type="project" value="UniProtKB-KW"/>
</dbReference>
<dbReference type="PROSITE" id="PS00630">
    <property type="entry name" value="IMP_2"/>
    <property type="match status" value="1"/>
</dbReference>
<evidence type="ECO:0000313" key="9">
    <source>
        <dbReference type="EMBL" id="RTE04238.1"/>
    </source>
</evidence>